<feature type="compositionally biased region" description="Basic residues" evidence="1">
    <location>
        <begin position="25"/>
        <end position="38"/>
    </location>
</feature>
<dbReference type="Proteomes" id="UP000887540">
    <property type="component" value="Unplaced"/>
</dbReference>
<evidence type="ECO:0000313" key="3">
    <source>
        <dbReference type="WBParaSite" id="ACRNAN_scaffold16003.g7618.t1"/>
    </source>
</evidence>
<accession>A0A914CZB2</accession>
<keyword evidence="2" id="KW-1185">Reference proteome</keyword>
<feature type="region of interest" description="Disordered" evidence="1">
    <location>
        <begin position="1"/>
        <end position="38"/>
    </location>
</feature>
<proteinExistence type="predicted"/>
<protein>
    <submittedName>
        <fullName evidence="3">Uncharacterized protein</fullName>
    </submittedName>
</protein>
<evidence type="ECO:0000256" key="1">
    <source>
        <dbReference type="SAM" id="MobiDB-lite"/>
    </source>
</evidence>
<sequence length="38" mass="4037">GPSTSTPGSSTNIMSSESSMSSIQVKKRLRPRSQKSNP</sequence>
<dbReference type="AlphaFoldDB" id="A0A914CZB2"/>
<dbReference type="WBParaSite" id="ACRNAN_scaffold16003.g7618.t1">
    <property type="protein sequence ID" value="ACRNAN_scaffold16003.g7618.t1"/>
    <property type="gene ID" value="ACRNAN_scaffold16003.g7618"/>
</dbReference>
<organism evidence="2 3">
    <name type="scientific">Acrobeloides nanus</name>
    <dbReference type="NCBI Taxonomy" id="290746"/>
    <lineage>
        <taxon>Eukaryota</taxon>
        <taxon>Metazoa</taxon>
        <taxon>Ecdysozoa</taxon>
        <taxon>Nematoda</taxon>
        <taxon>Chromadorea</taxon>
        <taxon>Rhabditida</taxon>
        <taxon>Tylenchina</taxon>
        <taxon>Cephalobomorpha</taxon>
        <taxon>Cephaloboidea</taxon>
        <taxon>Cephalobidae</taxon>
        <taxon>Acrobeloides</taxon>
    </lineage>
</organism>
<reference evidence="3" key="1">
    <citation type="submission" date="2022-11" db="UniProtKB">
        <authorList>
            <consortium name="WormBaseParasite"/>
        </authorList>
    </citation>
    <scope>IDENTIFICATION</scope>
</reference>
<feature type="compositionally biased region" description="Low complexity" evidence="1">
    <location>
        <begin position="1"/>
        <end position="23"/>
    </location>
</feature>
<evidence type="ECO:0000313" key="2">
    <source>
        <dbReference type="Proteomes" id="UP000887540"/>
    </source>
</evidence>
<name>A0A914CZB2_9BILA</name>